<keyword evidence="1" id="KW-0677">Repeat</keyword>
<evidence type="ECO:0000313" key="6">
    <source>
        <dbReference type="EMBL" id="ENN72894.1"/>
    </source>
</evidence>
<name>N6SYN8_DENPD</name>
<sequence>MNNVNGKAKSIAETQLQVAIGVLLESLADTNAAVRVSVTTSLSKLAEKHPNQVLLSSSEFCLKTPKSPNEHLGSILALMSRICCEHIIIIDGDTVLKLIDFAMKVMTGSPLHEPLIQMPASDILVALGRLHYIQVTDALLENLQAGVVPHYTIPHTMGALANTNPFGLIPYLKDILNIILPLLGGLKSDHLRQAFAFGMLATARRVKLLTNASRVAAIQHFCEGLVEYVSNADQVPDPTITTETFKVELGMAYDVLFASWLLSKDPKVVETVLDAMSAIFVALPIDKVSQQISKIIPCLLNLYKRNINPYVITKCLYAVLRKGTSVNGMLLEPLLSNILSTLSDLICLNPDYAQPDSARCHSEVLRCYECIAVHFTDTTIDRLLVHLKNNNDKEKLKGLIVITHLIAYSSEQTIHRRLKDLLKYLNEMLIHSHIKVKKILVKIVIALAHKRVLTNKELNPDGAELYLEFVLKMCCKQAQPKNSEITPEELQEIQTSADNALYVLTTSIPELHEILWQLLLKCFLSTGYDDAVVIVLRCLTYLASKRETAKSCEAAFVRGMVLLSNPLPSLRGTFILNFLRNIQPCDVASHKTVWDLKLPQLSKYLDQNYDGFNMLEWHDQMFDFLNLLLSSVGNGAFNEILLSKAQKQLELYNNIKNISYQDKDEVQTKLAEKRFLLKFIAIILTYLKSKETVLQTIDSLLVNVRLIDYSELHACAEAVGIAARVHLQLVLEKLAHLRKEVLHKKSIKLFSFMKNQTHELGIERLRYVMIYSYAEVCNEAPTDQLLRVIESEILDFVLNELLISKEFPIKKVCLRAIQSVADAMHPNRNKLHIKMAERDKVIDAVFNQMHLHSGPDYVELFPVIMAAMTALIKLPLPLESQERIRLIKLFFDNVYNASSIYCKINPSGSGSYFGDLKMVPCVTKSFSELNQFVHELLVQNLSPATLDEIVTLLELWMAKKKPEQRLPAVETLRLVLQTYLDRMRFAHDLPSVFNQSGILLSRIIPRCTDPNKNIRKVAVDCVCLVLCIAARYEGEMRDHDKVLSNSLQNVQQNIESDDPKLLFNLTSDLAYIVCVNLPQFQLVHFIEGLIESLLDCESSSSNGTSVVLNITLKNKSNEMQNHVTHVAVKLIAQLARIQCPRTKSTSLRALSSLAGHHSRIVGAILLMQPLPFDSSICDCWSALSNDHTLVQDLLDQIKKLIKTTPLYEVHAANEVKVASLSPLQAICALHELLKNTQLKEICLEQFPELFSLLLIALASYVGCSAPTVKSLTEKKDKFGFILSRDAYKVNPAKVAFETFRLFLICCDWNTMATNLLCFNSLGASEDQAMLLQVEETLVNNLCLDMPHSLSPITACLGPYIRSELDPQKVAVVAFFTYLLKQGAQTDKKIFIENLLEMILDVQLDQSCVVRKIGLQGLGYAAENLGKELVSRYCNQILGVLMNSLDYNNIGSESEVILESLLTFSKLLNALEGYKFHLFQVTAAVRIKLIFGQEDVQLRRAAFQLLGDLTSSLNPDTNMEAFKEQIQGNLITLLLHLCDQDIYVIKACKYTLRKVAPHLDSPDVNRMIQEHLIDEANLHYADFIRDLIKVMVGLSPVPLHLAATASFQAIDLQDLFYLFVMTSVSYLKSPWLQIRGNAALVTGLLYSELSMENKTKVSLDMVCDKLIRLMQDDAEEVRVKASQAISYLFIA</sequence>
<feature type="domain" description="MROH2B-like N-terminal HEAT-repeats" evidence="4">
    <location>
        <begin position="42"/>
        <end position="280"/>
    </location>
</feature>
<dbReference type="InterPro" id="IPR011989">
    <property type="entry name" value="ARM-like"/>
</dbReference>
<dbReference type="InterPro" id="IPR048465">
    <property type="entry name" value="Maestro-like_HEAT"/>
</dbReference>
<feature type="domain" description="Maestro-like HEAT-repeats" evidence="2">
    <location>
        <begin position="964"/>
        <end position="1194"/>
    </location>
</feature>
<dbReference type="Pfam" id="PF23221">
    <property type="entry name" value="HEAT_MROH2B_1st"/>
    <property type="match status" value="1"/>
</dbReference>
<dbReference type="OMA" id="EVYIKAM"/>
<dbReference type="InterPro" id="IPR055406">
    <property type="entry name" value="HEAT_Maestro"/>
</dbReference>
<dbReference type="Pfam" id="PF23210">
    <property type="entry name" value="HEAT_Maestro_2"/>
    <property type="match status" value="1"/>
</dbReference>
<dbReference type="GO" id="GO:0005737">
    <property type="term" value="C:cytoplasm"/>
    <property type="evidence" value="ECO:0007669"/>
    <property type="project" value="TreeGrafter"/>
</dbReference>
<organism evidence="6">
    <name type="scientific">Dendroctonus ponderosae</name>
    <name type="common">Mountain pine beetle</name>
    <dbReference type="NCBI Taxonomy" id="77166"/>
    <lineage>
        <taxon>Eukaryota</taxon>
        <taxon>Metazoa</taxon>
        <taxon>Ecdysozoa</taxon>
        <taxon>Arthropoda</taxon>
        <taxon>Hexapoda</taxon>
        <taxon>Insecta</taxon>
        <taxon>Pterygota</taxon>
        <taxon>Neoptera</taxon>
        <taxon>Endopterygota</taxon>
        <taxon>Coleoptera</taxon>
        <taxon>Polyphaga</taxon>
        <taxon>Cucujiformia</taxon>
        <taxon>Curculionidae</taxon>
        <taxon>Scolytinae</taxon>
        <taxon>Dendroctonus</taxon>
    </lineage>
</organism>
<feature type="domain" description="Maestro/Maestro-like HEAT-repeats" evidence="5">
    <location>
        <begin position="1394"/>
        <end position="1687"/>
    </location>
</feature>
<dbReference type="OrthoDB" id="1884734at2759"/>
<feature type="domain" description="MROH2B-like HEAT-repeats" evidence="3">
    <location>
        <begin position="283"/>
        <end position="896"/>
    </location>
</feature>
<dbReference type="InterPro" id="IPR016024">
    <property type="entry name" value="ARM-type_fold"/>
</dbReference>
<evidence type="ECO:0000256" key="1">
    <source>
        <dbReference type="ARBA" id="ARBA00022737"/>
    </source>
</evidence>
<evidence type="ECO:0000259" key="3">
    <source>
        <dbReference type="Pfam" id="PF23210"/>
    </source>
</evidence>
<evidence type="ECO:0000259" key="4">
    <source>
        <dbReference type="Pfam" id="PF23221"/>
    </source>
</evidence>
<accession>N6SYN8</accession>
<proteinExistence type="predicted"/>
<dbReference type="InterPro" id="IPR045206">
    <property type="entry name" value="Maestro_heat-like_prot"/>
</dbReference>
<evidence type="ECO:0000259" key="5">
    <source>
        <dbReference type="Pfam" id="PF23227"/>
    </source>
</evidence>
<dbReference type="PANTHER" id="PTHR23120">
    <property type="entry name" value="MAESTRO-RELATED HEAT DOMAIN-CONTAINING"/>
    <property type="match status" value="1"/>
</dbReference>
<gene>
    <name evidence="6" type="ORF">YQE_10464</name>
</gene>
<dbReference type="InterPro" id="IPR055408">
    <property type="entry name" value="HEAT_MROH2B-like"/>
</dbReference>
<reference evidence="6" key="1">
    <citation type="journal article" date="2013" name="Genome Biol.">
        <title>Draft genome of the mountain pine beetle, Dendroctonus ponderosae Hopkins, a major forest pest.</title>
        <authorList>
            <person name="Keeling C.I."/>
            <person name="Yuen M.M."/>
            <person name="Liao N.Y."/>
            <person name="Docking T.R."/>
            <person name="Chan S.K."/>
            <person name="Taylor G.A."/>
            <person name="Palmquist D.L."/>
            <person name="Jackman S.D."/>
            <person name="Nguyen A."/>
            <person name="Li M."/>
            <person name="Henderson H."/>
            <person name="Janes J.K."/>
            <person name="Zhao Y."/>
            <person name="Pandoh P."/>
            <person name="Moore R."/>
            <person name="Sperling F.A."/>
            <person name="Huber D.P."/>
            <person name="Birol I."/>
            <person name="Jones S.J."/>
            <person name="Bohlmann J."/>
        </authorList>
    </citation>
    <scope>NUCLEOTIDE SEQUENCE</scope>
</reference>
<dbReference type="Gene3D" id="1.25.10.10">
    <property type="entry name" value="Leucine-rich Repeat Variant"/>
    <property type="match status" value="3"/>
</dbReference>
<protein>
    <submittedName>
        <fullName evidence="6">Uncharacterized protein</fullName>
    </submittedName>
</protein>
<evidence type="ECO:0000259" key="2">
    <source>
        <dbReference type="Pfam" id="PF21047"/>
    </source>
</evidence>
<feature type="non-terminal residue" evidence="6">
    <location>
        <position position="1"/>
    </location>
</feature>
<dbReference type="PANTHER" id="PTHR23120:SF0">
    <property type="entry name" value="MAESTRO HEAT-LIKE REPEAT FAMILY MEMBER 1"/>
    <property type="match status" value="1"/>
</dbReference>
<dbReference type="Pfam" id="PF21047">
    <property type="entry name" value="HEAT_Maestro"/>
    <property type="match status" value="1"/>
</dbReference>
<dbReference type="InterPro" id="IPR056282">
    <property type="entry name" value="MROH2B-like_N_HEAT"/>
</dbReference>
<dbReference type="Pfam" id="PF23227">
    <property type="entry name" value="HEAT_MROH2B_C"/>
    <property type="match status" value="1"/>
</dbReference>
<dbReference type="SUPFAM" id="SSF48371">
    <property type="entry name" value="ARM repeat"/>
    <property type="match status" value="2"/>
</dbReference>
<dbReference type="EMBL" id="KB741207">
    <property type="protein sequence ID" value="ENN72894.1"/>
    <property type="molecule type" value="Genomic_DNA"/>
</dbReference>
<dbReference type="HOGENOM" id="CLU_003168_0_1_1"/>